<organism evidence="2">
    <name type="scientific">freshwater metagenome</name>
    <dbReference type="NCBI Taxonomy" id="449393"/>
    <lineage>
        <taxon>unclassified sequences</taxon>
        <taxon>metagenomes</taxon>
        <taxon>ecological metagenomes</taxon>
    </lineage>
</organism>
<sequence length="57" mass="6036">MDRANGSGVSQRDGGASEVINRELVGSRTTYNVFVGSPELSKVHLVAELHGGNQQLP</sequence>
<dbReference type="EMBL" id="CAFAAK010000012">
    <property type="protein sequence ID" value="CAB4792868.1"/>
    <property type="molecule type" value="Genomic_DNA"/>
</dbReference>
<proteinExistence type="predicted"/>
<dbReference type="AlphaFoldDB" id="A0A6J6XBZ2"/>
<gene>
    <name evidence="2" type="ORF">UFOPK3024_00141</name>
</gene>
<reference evidence="2" key="1">
    <citation type="submission" date="2020-05" db="EMBL/GenBank/DDBJ databases">
        <authorList>
            <person name="Chiriac C."/>
            <person name="Salcher M."/>
            <person name="Ghai R."/>
            <person name="Kavagutti S V."/>
        </authorList>
    </citation>
    <scope>NUCLEOTIDE SEQUENCE</scope>
</reference>
<accession>A0A6J6XBZ2</accession>
<evidence type="ECO:0000313" key="2">
    <source>
        <dbReference type="EMBL" id="CAB4792868.1"/>
    </source>
</evidence>
<feature type="region of interest" description="Disordered" evidence="1">
    <location>
        <begin position="1"/>
        <end position="20"/>
    </location>
</feature>
<evidence type="ECO:0000256" key="1">
    <source>
        <dbReference type="SAM" id="MobiDB-lite"/>
    </source>
</evidence>
<protein>
    <submittedName>
        <fullName evidence="2">Unannotated protein</fullName>
    </submittedName>
</protein>
<name>A0A6J6XBZ2_9ZZZZ</name>